<comment type="cofactor">
    <cofactor evidence="6">
        <name>Mn(2+)</name>
        <dbReference type="ChEBI" id="CHEBI:29035"/>
    </cofactor>
</comment>
<protein>
    <recommendedName>
        <fullName evidence="2 6">Adenine deaminase</fullName>
        <shortName evidence="6">Adenase</shortName>
        <shortName evidence="6">Adenine aminase</shortName>
        <ecNumber evidence="2 6">3.5.4.2</ecNumber>
    </recommendedName>
</protein>
<dbReference type="Pfam" id="PF13382">
    <property type="entry name" value="Adenine_deam_C"/>
    <property type="match status" value="1"/>
</dbReference>
<evidence type="ECO:0000259" key="8">
    <source>
        <dbReference type="Pfam" id="PF13382"/>
    </source>
</evidence>
<dbReference type="Gene3D" id="3.20.20.140">
    <property type="entry name" value="Metal-dependent hydrolases"/>
    <property type="match status" value="1"/>
</dbReference>
<evidence type="ECO:0000256" key="1">
    <source>
        <dbReference type="ARBA" id="ARBA00006773"/>
    </source>
</evidence>
<keyword evidence="4 6" id="KW-0464">Manganese</keyword>
<gene>
    <name evidence="6 9" type="primary">ade</name>
    <name evidence="9" type="ORF">OM076_04750</name>
</gene>
<organism evidence="9 10">
    <name type="scientific">Solirubrobacter ginsenosidimutans</name>
    <dbReference type="NCBI Taxonomy" id="490573"/>
    <lineage>
        <taxon>Bacteria</taxon>
        <taxon>Bacillati</taxon>
        <taxon>Actinomycetota</taxon>
        <taxon>Thermoleophilia</taxon>
        <taxon>Solirubrobacterales</taxon>
        <taxon>Solirubrobacteraceae</taxon>
        <taxon>Solirubrobacter</taxon>
    </lineage>
</organism>
<evidence type="ECO:0000313" key="9">
    <source>
        <dbReference type="EMBL" id="MDA0159564.1"/>
    </source>
</evidence>
<proteinExistence type="inferred from homology"/>
<evidence type="ECO:0000256" key="2">
    <source>
        <dbReference type="ARBA" id="ARBA00012782"/>
    </source>
</evidence>
<dbReference type="HAMAP" id="MF_01518">
    <property type="entry name" value="Adenine_deamin"/>
    <property type="match status" value="1"/>
</dbReference>
<dbReference type="InterPro" id="IPR006680">
    <property type="entry name" value="Amidohydro-rel"/>
</dbReference>
<feature type="domain" description="Adenine deaminase C-terminal" evidence="8">
    <location>
        <begin position="392"/>
        <end position="559"/>
    </location>
</feature>
<dbReference type="GO" id="GO:0006146">
    <property type="term" value="P:adenine catabolic process"/>
    <property type="evidence" value="ECO:0007669"/>
    <property type="project" value="InterPro"/>
</dbReference>
<comment type="similarity">
    <text evidence="1 6">Belongs to the metallo-dependent hydrolases superfamily. Adenine deaminase family.</text>
</comment>
<evidence type="ECO:0000256" key="5">
    <source>
        <dbReference type="ARBA" id="ARBA00047720"/>
    </source>
</evidence>
<sequence>MQDLREFIEAARGERDADLLLRGGRVVNVFTHEIVETAVALRGDRIVGFGERPAGEVIDVGGRYVCPGLIDAHVHIEISMLPPHRFADAVLPHGVTSVVCDPHEIANVLGLDGVRYMLDVSEGLDLSVLVMAPSCVPTSSMETSGAALGAEDLITLAEHPRVLGLAEVMNFPGVLAGSDDVLDKLHEFAGRPVDGHVPGLTGPDLQAYVGAGISSDHESVAAEEAREKLRLGMTVFLREASNARNLLALLPVIDVHTARRCAFATDDRVPGELLRDGSVDALVRLAVRGGLDPVTAITMATLNPAEHYGLRDRGAVAPGRRADLFVTSDLHTLPVELVIAGGRVVARDGRRLRDSVASPATLPDTFHVAWPPDLRLVARARRARVIGIVEDQLLTTAHVEDVRVQDGIAVADPDRDMLRLSVIERHRATGNVGMGFVRGFGLQRGAMASSVANDCHNIIVVAADDDDGLAAARAVADMAGGIAVVEGGELRAVLALPLAGLMADEAPELVADQLDAVTTAVRELGCAVPAPFMAMSFLALPVIPQLKLTDRGLVDVDTFAFTDVFVD</sequence>
<evidence type="ECO:0000256" key="3">
    <source>
        <dbReference type="ARBA" id="ARBA00022801"/>
    </source>
</evidence>
<dbReference type="RefSeq" id="WP_270038305.1">
    <property type="nucleotide sequence ID" value="NZ_JAPDOD010000002.1"/>
</dbReference>
<evidence type="ECO:0000256" key="4">
    <source>
        <dbReference type="ARBA" id="ARBA00023211"/>
    </source>
</evidence>
<accession>A0A9X3MNM3</accession>
<dbReference type="InterPro" id="IPR006679">
    <property type="entry name" value="Adenine_deam"/>
</dbReference>
<comment type="caution">
    <text evidence="9">The sequence shown here is derived from an EMBL/GenBank/DDBJ whole genome shotgun (WGS) entry which is preliminary data.</text>
</comment>
<dbReference type="SUPFAM" id="SSF51338">
    <property type="entry name" value="Composite domain of metallo-dependent hydrolases"/>
    <property type="match status" value="1"/>
</dbReference>
<dbReference type="InterPro" id="IPR011059">
    <property type="entry name" value="Metal-dep_hydrolase_composite"/>
</dbReference>
<dbReference type="EMBL" id="JAPDOD010000002">
    <property type="protein sequence ID" value="MDA0159564.1"/>
    <property type="molecule type" value="Genomic_DNA"/>
</dbReference>
<reference evidence="9" key="1">
    <citation type="submission" date="2022-10" db="EMBL/GenBank/DDBJ databases">
        <title>The WGS of Solirubrobacter ginsenosidimutans DSM 21036.</title>
        <authorList>
            <person name="Jiang Z."/>
        </authorList>
    </citation>
    <scope>NUCLEOTIDE SEQUENCE</scope>
    <source>
        <strain evidence="9">DSM 21036</strain>
    </source>
</reference>
<keyword evidence="10" id="KW-1185">Reference proteome</keyword>
<dbReference type="Proteomes" id="UP001149140">
    <property type="component" value="Unassembled WGS sequence"/>
</dbReference>
<dbReference type="Pfam" id="PF01979">
    <property type="entry name" value="Amidohydro_1"/>
    <property type="match status" value="1"/>
</dbReference>
<dbReference type="EC" id="3.5.4.2" evidence="2 6"/>
<evidence type="ECO:0000256" key="6">
    <source>
        <dbReference type="HAMAP-Rule" id="MF_01518"/>
    </source>
</evidence>
<comment type="catalytic activity">
    <reaction evidence="5 6">
        <text>adenine + H2O + H(+) = hypoxanthine + NH4(+)</text>
        <dbReference type="Rhea" id="RHEA:23688"/>
        <dbReference type="ChEBI" id="CHEBI:15377"/>
        <dbReference type="ChEBI" id="CHEBI:15378"/>
        <dbReference type="ChEBI" id="CHEBI:16708"/>
        <dbReference type="ChEBI" id="CHEBI:17368"/>
        <dbReference type="ChEBI" id="CHEBI:28938"/>
        <dbReference type="EC" id="3.5.4.2"/>
    </reaction>
</comment>
<dbReference type="InterPro" id="IPR026912">
    <property type="entry name" value="Adenine_deam_C"/>
</dbReference>
<dbReference type="GO" id="GO:0000034">
    <property type="term" value="F:adenine deaminase activity"/>
    <property type="evidence" value="ECO:0007669"/>
    <property type="project" value="UniProtKB-UniRule"/>
</dbReference>
<dbReference type="InterPro" id="IPR032466">
    <property type="entry name" value="Metal_Hydrolase"/>
</dbReference>
<evidence type="ECO:0000313" key="10">
    <source>
        <dbReference type="Proteomes" id="UP001149140"/>
    </source>
</evidence>
<keyword evidence="3 6" id="KW-0378">Hydrolase</keyword>
<name>A0A9X3MNM3_9ACTN</name>
<dbReference type="SUPFAM" id="SSF51556">
    <property type="entry name" value="Metallo-dependent hydrolases"/>
    <property type="match status" value="1"/>
</dbReference>
<feature type="domain" description="Amidohydrolase-related" evidence="7">
    <location>
        <begin position="64"/>
        <end position="345"/>
    </location>
</feature>
<dbReference type="Gene3D" id="2.30.40.10">
    <property type="entry name" value="Urease, subunit C, domain 1"/>
    <property type="match status" value="1"/>
</dbReference>
<evidence type="ECO:0000259" key="7">
    <source>
        <dbReference type="Pfam" id="PF01979"/>
    </source>
</evidence>
<dbReference type="NCBIfam" id="TIGR01178">
    <property type="entry name" value="ade"/>
    <property type="match status" value="1"/>
</dbReference>
<dbReference type="PANTHER" id="PTHR11113:SF2">
    <property type="entry name" value="ADENINE DEAMINASE"/>
    <property type="match status" value="1"/>
</dbReference>
<dbReference type="PANTHER" id="PTHR11113">
    <property type="entry name" value="N-ACETYLGLUCOSAMINE-6-PHOSPHATE DEACETYLASE"/>
    <property type="match status" value="1"/>
</dbReference>
<dbReference type="AlphaFoldDB" id="A0A9X3MNM3"/>
<dbReference type="CDD" id="cd01295">
    <property type="entry name" value="AdeC"/>
    <property type="match status" value="1"/>
</dbReference>